<gene>
    <name evidence="1" type="ORF">CO007_05160</name>
</gene>
<comment type="caution">
    <text evidence="1">The sequence shown here is derived from an EMBL/GenBank/DDBJ whole genome shotgun (WGS) entry which is preliminary data.</text>
</comment>
<dbReference type="Proteomes" id="UP000229370">
    <property type="component" value="Unassembled WGS sequence"/>
</dbReference>
<name>A0A2M8GLM8_9BACT</name>
<dbReference type="AlphaFoldDB" id="A0A2M8GLM8"/>
<organism evidence="1 2">
    <name type="scientific">Candidatus Roizmanbacteria bacterium CG_4_8_14_3_um_filter_36_10</name>
    <dbReference type="NCBI Taxonomy" id="1974834"/>
    <lineage>
        <taxon>Bacteria</taxon>
        <taxon>Candidatus Roizmaniibacteriota</taxon>
    </lineage>
</organism>
<evidence type="ECO:0000313" key="2">
    <source>
        <dbReference type="Proteomes" id="UP000229370"/>
    </source>
</evidence>
<proteinExistence type="predicted"/>
<accession>A0A2M8GLM8</accession>
<protein>
    <submittedName>
        <fullName evidence="1">Uncharacterized protein</fullName>
    </submittedName>
</protein>
<reference evidence="2" key="1">
    <citation type="submission" date="2017-09" db="EMBL/GenBank/DDBJ databases">
        <title>Depth-based differentiation of microbial function through sediment-hosted aquifers and enrichment of novel symbionts in the deep terrestrial subsurface.</title>
        <authorList>
            <person name="Probst A.J."/>
            <person name="Ladd B."/>
            <person name="Jarett J.K."/>
            <person name="Geller-Mcgrath D.E."/>
            <person name="Sieber C.M.K."/>
            <person name="Emerson J.B."/>
            <person name="Anantharaman K."/>
            <person name="Thomas B.C."/>
            <person name="Malmstrom R."/>
            <person name="Stieglmeier M."/>
            <person name="Klingl A."/>
            <person name="Woyke T."/>
            <person name="Ryan C.M."/>
            <person name="Banfield J.F."/>
        </authorList>
    </citation>
    <scope>NUCLEOTIDE SEQUENCE [LARGE SCALE GENOMIC DNA]</scope>
</reference>
<evidence type="ECO:0000313" key="1">
    <source>
        <dbReference type="EMBL" id="PJC81359.1"/>
    </source>
</evidence>
<sequence length="90" mass="9545">MPGPWSQEWSAVIGKGRTVATTVKKTTTDTGLAPGKQVQPKVTVPTTAVQPTTVQPSTINQPEAPVVPPTTPVVPPKLSLWQRILKLLGL</sequence>
<dbReference type="EMBL" id="PFQK01000089">
    <property type="protein sequence ID" value="PJC81359.1"/>
    <property type="molecule type" value="Genomic_DNA"/>
</dbReference>